<evidence type="ECO:0000313" key="4">
    <source>
        <dbReference type="Proteomes" id="UP000075243"/>
    </source>
</evidence>
<protein>
    <submittedName>
        <fullName evidence="3">Retrovirus-related Pol polyprotein from transposon TNT 1-94</fullName>
    </submittedName>
</protein>
<dbReference type="InterPro" id="IPR013103">
    <property type="entry name" value="RVT_2"/>
</dbReference>
<dbReference type="Proteomes" id="UP000075243">
    <property type="component" value="Chromosome 6"/>
</dbReference>
<dbReference type="EMBL" id="CM003608">
    <property type="protein sequence ID" value="KYP67248.1"/>
    <property type="molecule type" value="Genomic_DNA"/>
</dbReference>
<keyword evidence="1" id="KW-0732">Signal</keyword>
<keyword evidence="4" id="KW-1185">Reference proteome</keyword>
<evidence type="ECO:0000313" key="3">
    <source>
        <dbReference type="EMBL" id="KYP67248.1"/>
    </source>
</evidence>
<gene>
    <name evidence="3" type="ORF">KK1_013572</name>
</gene>
<feature type="signal peptide" evidence="1">
    <location>
        <begin position="1"/>
        <end position="24"/>
    </location>
</feature>
<evidence type="ECO:0000259" key="2">
    <source>
        <dbReference type="Pfam" id="PF07727"/>
    </source>
</evidence>
<name>A0A151TJM8_CAJCA</name>
<dbReference type="OMA" id="GEDGIQM"/>
<dbReference type="AlphaFoldDB" id="A0A151TJM8"/>
<feature type="domain" description="Reverse transcriptase Ty1/copia-type" evidence="2">
    <location>
        <begin position="5"/>
        <end position="88"/>
    </location>
</feature>
<reference evidence="3 4" key="1">
    <citation type="journal article" date="2012" name="Nat. Biotechnol.">
        <title>Draft genome sequence of pigeonpea (Cajanus cajan), an orphan legume crop of resource-poor farmers.</title>
        <authorList>
            <person name="Varshney R.K."/>
            <person name="Chen W."/>
            <person name="Li Y."/>
            <person name="Bharti A.K."/>
            <person name="Saxena R.K."/>
            <person name="Schlueter J.A."/>
            <person name="Donoghue M.T."/>
            <person name="Azam S."/>
            <person name="Fan G."/>
            <person name="Whaley A.M."/>
            <person name="Farmer A.D."/>
            <person name="Sheridan J."/>
            <person name="Iwata A."/>
            <person name="Tuteja R."/>
            <person name="Penmetsa R.V."/>
            <person name="Wu W."/>
            <person name="Upadhyaya H.D."/>
            <person name="Yang S.P."/>
            <person name="Shah T."/>
            <person name="Saxena K.B."/>
            <person name="Michael T."/>
            <person name="McCombie W.R."/>
            <person name="Yang B."/>
            <person name="Zhang G."/>
            <person name="Yang H."/>
            <person name="Wang J."/>
            <person name="Spillane C."/>
            <person name="Cook D.R."/>
            <person name="May G.D."/>
            <person name="Xu X."/>
            <person name="Jackson S.A."/>
        </authorList>
    </citation>
    <scope>NUCLEOTIDE SEQUENCE [LARGE SCALE GENOMIC DNA]</scope>
    <source>
        <strain evidence="4">cv. Asha</strain>
    </source>
</reference>
<dbReference type="Gramene" id="C.cajan_13167.t">
    <property type="protein sequence ID" value="C.cajan_13167.t.cds1"/>
    <property type="gene ID" value="C.cajan_13167"/>
</dbReference>
<dbReference type="Pfam" id="PF07727">
    <property type="entry name" value="RVT_2"/>
    <property type="match status" value="1"/>
</dbReference>
<sequence length="129" mass="14543">MVSSTKILIICLYVGDLLVTGNSSADIESLKQSLKKEFEMTDLGILSYFLGLEFAYTEKGIFMHQKKYISKVLKRFNMMGCNPAETPAEINGKLTRSENEASVDGTQRIRGVTNKDFSQLNHVRNYHNA</sequence>
<proteinExistence type="predicted"/>
<organism evidence="3 4">
    <name type="scientific">Cajanus cajan</name>
    <name type="common">Pigeon pea</name>
    <name type="synonym">Cajanus indicus</name>
    <dbReference type="NCBI Taxonomy" id="3821"/>
    <lineage>
        <taxon>Eukaryota</taxon>
        <taxon>Viridiplantae</taxon>
        <taxon>Streptophyta</taxon>
        <taxon>Embryophyta</taxon>
        <taxon>Tracheophyta</taxon>
        <taxon>Spermatophyta</taxon>
        <taxon>Magnoliopsida</taxon>
        <taxon>eudicotyledons</taxon>
        <taxon>Gunneridae</taxon>
        <taxon>Pentapetalae</taxon>
        <taxon>rosids</taxon>
        <taxon>fabids</taxon>
        <taxon>Fabales</taxon>
        <taxon>Fabaceae</taxon>
        <taxon>Papilionoideae</taxon>
        <taxon>50 kb inversion clade</taxon>
        <taxon>NPAAA clade</taxon>
        <taxon>indigoferoid/millettioid clade</taxon>
        <taxon>Phaseoleae</taxon>
        <taxon>Cajanus</taxon>
    </lineage>
</organism>
<evidence type="ECO:0000256" key="1">
    <source>
        <dbReference type="SAM" id="SignalP"/>
    </source>
</evidence>
<accession>A0A151TJM8</accession>
<feature type="chain" id="PRO_5007589120" evidence="1">
    <location>
        <begin position="25"/>
        <end position="129"/>
    </location>
</feature>